<evidence type="ECO:0000313" key="3">
    <source>
        <dbReference type="Proteomes" id="UP000037069"/>
    </source>
</evidence>
<gene>
    <name evidence="2" type="ORF">FF38_00861</name>
</gene>
<accession>A0A0L0C206</accession>
<protein>
    <submittedName>
        <fullName evidence="2">Uncharacterized protein</fullName>
    </submittedName>
</protein>
<dbReference type="EMBL" id="JRES01000996">
    <property type="protein sequence ID" value="KNC26301.1"/>
    <property type="molecule type" value="Genomic_DNA"/>
</dbReference>
<feature type="signal peptide" evidence="1">
    <location>
        <begin position="1"/>
        <end position="26"/>
    </location>
</feature>
<sequence length="124" mass="14255">MGELFHMLLIKIVLLWLICLTVYSLAITTPMSNEINPTKAEKVYVHTSDLVLREKSGIPLIYHFITDYPHPHIPSNNYIKPWEVVASKPIRVKNLEGANSRILKKNNILYLAKSNESEENKINN</sequence>
<dbReference type="Proteomes" id="UP000037069">
    <property type="component" value="Unassembled WGS sequence"/>
</dbReference>
<keyword evidence="3" id="KW-1185">Reference proteome</keyword>
<feature type="chain" id="PRO_5005535757" evidence="1">
    <location>
        <begin position="27"/>
        <end position="124"/>
    </location>
</feature>
<evidence type="ECO:0000313" key="2">
    <source>
        <dbReference type="EMBL" id="KNC26301.1"/>
    </source>
</evidence>
<name>A0A0L0C206_LUCCU</name>
<dbReference type="AlphaFoldDB" id="A0A0L0C206"/>
<dbReference type="OrthoDB" id="8015200at2759"/>
<proteinExistence type="predicted"/>
<reference evidence="2 3" key="1">
    <citation type="journal article" date="2015" name="Nat. Commun.">
        <title>Lucilia cuprina genome unlocks parasitic fly biology to underpin future interventions.</title>
        <authorList>
            <person name="Anstead C.A."/>
            <person name="Korhonen P.K."/>
            <person name="Young N.D."/>
            <person name="Hall R.S."/>
            <person name="Jex A.R."/>
            <person name="Murali S.C."/>
            <person name="Hughes D.S."/>
            <person name="Lee S.F."/>
            <person name="Perry T."/>
            <person name="Stroehlein A.J."/>
            <person name="Ansell B.R."/>
            <person name="Breugelmans B."/>
            <person name="Hofmann A."/>
            <person name="Qu J."/>
            <person name="Dugan S."/>
            <person name="Lee S.L."/>
            <person name="Chao H."/>
            <person name="Dinh H."/>
            <person name="Han Y."/>
            <person name="Doddapaneni H.V."/>
            <person name="Worley K.C."/>
            <person name="Muzny D.M."/>
            <person name="Ioannidis P."/>
            <person name="Waterhouse R.M."/>
            <person name="Zdobnov E.M."/>
            <person name="James P.J."/>
            <person name="Bagnall N.H."/>
            <person name="Kotze A.C."/>
            <person name="Gibbs R.A."/>
            <person name="Richards S."/>
            <person name="Batterham P."/>
            <person name="Gasser R.B."/>
        </authorList>
    </citation>
    <scope>NUCLEOTIDE SEQUENCE [LARGE SCALE GENOMIC DNA]</scope>
    <source>
        <strain evidence="2 3">LS</strain>
        <tissue evidence="2">Full body</tissue>
    </source>
</reference>
<keyword evidence="1" id="KW-0732">Signal</keyword>
<evidence type="ECO:0000256" key="1">
    <source>
        <dbReference type="SAM" id="SignalP"/>
    </source>
</evidence>
<comment type="caution">
    <text evidence="2">The sequence shown here is derived from an EMBL/GenBank/DDBJ whole genome shotgun (WGS) entry which is preliminary data.</text>
</comment>
<organism evidence="2 3">
    <name type="scientific">Lucilia cuprina</name>
    <name type="common">Green bottle fly</name>
    <name type="synonym">Australian sheep blowfly</name>
    <dbReference type="NCBI Taxonomy" id="7375"/>
    <lineage>
        <taxon>Eukaryota</taxon>
        <taxon>Metazoa</taxon>
        <taxon>Ecdysozoa</taxon>
        <taxon>Arthropoda</taxon>
        <taxon>Hexapoda</taxon>
        <taxon>Insecta</taxon>
        <taxon>Pterygota</taxon>
        <taxon>Neoptera</taxon>
        <taxon>Endopterygota</taxon>
        <taxon>Diptera</taxon>
        <taxon>Brachycera</taxon>
        <taxon>Muscomorpha</taxon>
        <taxon>Oestroidea</taxon>
        <taxon>Calliphoridae</taxon>
        <taxon>Luciliinae</taxon>
        <taxon>Lucilia</taxon>
    </lineage>
</organism>